<keyword evidence="6" id="KW-0223">Dioxygenase</keyword>
<dbReference type="InterPro" id="IPR006620">
    <property type="entry name" value="Pro_4_hyd_alph"/>
</dbReference>
<evidence type="ECO:0000256" key="1">
    <source>
        <dbReference type="ARBA" id="ARBA00001961"/>
    </source>
</evidence>
<organism evidence="13 14">
    <name type="scientific">Emiliania huxleyi (strain CCMP1516)</name>
    <dbReference type="NCBI Taxonomy" id="280463"/>
    <lineage>
        <taxon>Eukaryota</taxon>
        <taxon>Haptista</taxon>
        <taxon>Haptophyta</taxon>
        <taxon>Prymnesiophyceae</taxon>
        <taxon>Isochrysidales</taxon>
        <taxon>Noelaerhabdaceae</taxon>
        <taxon>Emiliania</taxon>
    </lineage>
</organism>
<dbReference type="OMA" id="RTSHNAW"/>
<evidence type="ECO:0008006" key="15">
    <source>
        <dbReference type="Google" id="ProtNLM"/>
    </source>
</evidence>
<keyword evidence="9" id="KW-0408">Iron</keyword>
<keyword evidence="14" id="KW-1185">Reference proteome</keyword>
<dbReference type="eggNOG" id="KOG1591">
    <property type="taxonomic scope" value="Eukaryota"/>
</dbReference>
<sequence>MLLALAPLSSSDGSHAPARHLEFGGLQVLQQRHARQLEAEGADGCVDASELCAGWAAAGECEANPDFMRHDCAASCHACGASAHAPATPVRQGCSDDPAEGCRSREAAGECVSNKTAMLIACPTACGLCRMGSSLWTSMQAAFDCGDKDPLCSRWAEAGECTKNPQFMSDSCATSCRTCAQKRTACDVPPDTPPLVGPGGISQTMERILAEFPQYKPRALSRPGAGPKGADSPWVIALEGFAEAFISGCAAHFDRSLAGDQLSPVRTSTQCWCSNNECSADPRTAAVERRISNLTRAPVRYMEPFQILKYEPGQFYKVHHDQNSGLFTPQGPRVYTFFMYLSTPAEGGGTRFADLDVVMPAVKGNAVIWPSIMDASPSRDEPYTNHEAQPTTVGRKYASNVWVHQFDYRTPADKGCLLTHKNTH</sequence>
<evidence type="ECO:0000313" key="14">
    <source>
        <dbReference type="Proteomes" id="UP000013827"/>
    </source>
</evidence>
<feature type="domain" description="ShKT" evidence="12">
    <location>
        <begin position="45"/>
        <end position="79"/>
    </location>
</feature>
<dbReference type="PANTHER" id="PTHR10869:SF235">
    <property type="entry name" value="PROCOLLAGEN-PROLINE 4-DIOXYGENASE"/>
    <property type="match status" value="1"/>
</dbReference>
<dbReference type="PROSITE" id="PS51471">
    <property type="entry name" value="FE2OG_OXY"/>
    <property type="match status" value="1"/>
</dbReference>
<keyword evidence="4" id="KW-0812">Transmembrane</keyword>
<dbReference type="InterPro" id="IPR044862">
    <property type="entry name" value="Pro_4_hyd_alph_FE2OG_OXY"/>
</dbReference>
<accession>A0A0D3IQX0</accession>
<evidence type="ECO:0000256" key="3">
    <source>
        <dbReference type="ARBA" id="ARBA00004308"/>
    </source>
</evidence>
<comment type="cofactor">
    <cofactor evidence="1">
        <name>L-ascorbate</name>
        <dbReference type="ChEBI" id="CHEBI:38290"/>
    </cofactor>
</comment>
<dbReference type="AlphaFoldDB" id="A0A0D3IQX0"/>
<dbReference type="Pfam" id="PF01549">
    <property type="entry name" value="ShK"/>
    <property type="match status" value="3"/>
</dbReference>
<dbReference type="PROSITE" id="PS51670">
    <property type="entry name" value="SHKT"/>
    <property type="match status" value="2"/>
</dbReference>
<dbReference type="PANTHER" id="PTHR10869">
    <property type="entry name" value="PROLYL 4-HYDROXYLASE ALPHA SUBUNIT"/>
    <property type="match status" value="1"/>
</dbReference>
<dbReference type="STRING" id="2903.R1DGL3"/>
<keyword evidence="5" id="KW-0479">Metal-binding</keyword>
<dbReference type="SMART" id="SM00254">
    <property type="entry name" value="ShKT"/>
    <property type="match status" value="3"/>
</dbReference>
<reference evidence="13" key="2">
    <citation type="submission" date="2024-10" db="UniProtKB">
        <authorList>
            <consortium name="EnsemblProtists"/>
        </authorList>
    </citation>
    <scope>IDENTIFICATION</scope>
</reference>
<dbReference type="GO" id="GO:0004656">
    <property type="term" value="F:procollagen-proline 4-dioxygenase activity"/>
    <property type="evidence" value="ECO:0007669"/>
    <property type="project" value="TreeGrafter"/>
</dbReference>
<dbReference type="PaxDb" id="2903-EOD13655"/>
<evidence type="ECO:0000256" key="2">
    <source>
        <dbReference type="ARBA" id="ARBA00004167"/>
    </source>
</evidence>
<keyword evidence="8" id="KW-0560">Oxidoreductase</keyword>
<evidence type="ECO:0000256" key="5">
    <source>
        <dbReference type="ARBA" id="ARBA00022723"/>
    </source>
</evidence>
<dbReference type="GO" id="GO:0005783">
    <property type="term" value="C:endoplasmic reticulum"/>
    <property type="evidence" value="ECO:0007669"/>
    <property type="project" value="TreeGrafter"/>
</dbReference>
<evidence type="ECO:0000256" key="8">
    <source>
        <dbReference type="ARBA" id="ARBA00023002"/>
    </source>
</evidence>
<evidence type="ECO:0000256" key="9">
    <source>
        <dbReference type="ARBA" id="ARBA00023004"/>
    </source>
</evidence>
<feature type="domain" description="ShKT" evidence="12">
    <location>
        <begin position="145"/>
        <end position="179"/>
    </location>
</feature>
<dbReference type="InterPro" id="IPR003582">
    <property type="entry name" value="ShKT_dom"/>
</dbReference>
<reference evidence="14" key="1">
    <citation type="journal article" date="2013" name="Nature">
        <title>Pan genome of the phytoplankton Emiliania underpins its global distribution.</title>
        <authorList>
            <person name="Read B.A."/>
            <person name="Kegel J."/>
            <person name="Klute M.J."/>
            <person name="Kuo A."/>
            <person name="Lefebvre S.C."/>
            <person name="Maumus F."/>
            <person name="Mayer C."/>
            <person name="Miller J."/>
            <person name="Monier A."/>
            <person name="Salamov A."/>
            <person name="Young J."/>
            <person name="Aguilar M."/>
            <person name="Claverie J.M."/>
            <person name="Frickenhaus S."/>
            <person name="Gonzalez K."/>
            <person name="Herman E.K."/>
            <person name="Lin Y.C."/>
            <person name="Napier J."/>
            <person name="Ogata H."/>
            <person name="Sarno A.F."/>
            <person name="Shmutz J."/>
            <person name="Schroeder D."/>
            <person name="de Vargas C."/>
            <person name="Verret F."/>
            <person name="von Dassow P."/>
            <person name="Valentin K."/>
            <person name="Van de Peer Y."/>
            <person name="Wheeler G."/>
            <person name="Dacks J.B."/>
            <person name="Delwiche C.F."/>
            <person name="Dyhrman S.T."/>
            <person name="Glockner G."/>
            <person name="John U."/>
            <person name="Richards T."/>
            <person name="Worden A.Z."/>
            <person name="Zhang X."/>
            <person name="Grigoriev I.V."/>
            <person name="Allen A.E."/>
            <person name="Bidle K."/>
            <person name="Borodovsky M."/>
            <person name="Bowler C."/>
            <person name="Brownlee C."/>
            <person name="Cock J.M."/>
            <person name="Elias M."/>
            <person name="Gladyshev V.N."/>
            <person name="Groth M."/>
            <person name="Guda C."/>
            <person name="Hadaegh A."/>
            <person name="Iglesias-Rodriguez M.D."/>
            <person name="Jenkins J."/>
            <person name="Jones B.M."/>
            <person name="Lawson T."/>
            <person name="Leese F."/>
            <person name="Lindquist E."/>
            <person name="Lobanov A."/>
            <person name="Lomsadze A."/>
            <person name="Malik S.B."/>
            <person name="Marsh M.E."/>
            <person name="Mackinder L."/>
            <person name="Mock T."/>
            <person name="Mueller-Roeber B."/>
            <person name="Pagarete A."/>
            <person name="Parker M."/>
            <person name="Probert I."/>
            <person name="Quesneville H."/>
            <person name="Raines C."/>
            <person name="Rensing S.A."/>
            <person name="Riano-Pachon D.M."/>
            <person name="Richier S."/>
            <person name="Rokitta S."/>
            <person name="Shiraiwa Y."/>
            <person name="Soanes D.M."/>
            <person name="van der Giezen M."/>
            <person name="Wahlund T.M."/>
            <person name="Williams B."/>
            <person name="Wilson W."/>
            <person name="Wolfe G."/>
            <person name="Wurch L.L."/>
        </authorList>
    </citation>
    <scope>NUCLEOTIDE SEQUENCE</scope>
</reference>
<keyword evidence="7" id="KW-1133">Transmembrane helix</keyword>
<evidence type="ECO:0000256" key="4">
    <source>
        <dbReference type="ARBA" id="ARBA00022692"/>
    </source>
</evidence>
<dbReference type="Gene3D" id="2.60.120.620">
    <property type="entry name" value="q2cbj1_9rhob like domain"/>
    <property type="match status" value="1"/>
</dbReference>
<dbReference type="GO" id="GO:0031418">
    <property type="term" value="F:L-ascorbic acid binding"/>
    <property type="evidence" value="ECO:0007669"/>
    <property type="project" value="InterPro"/>
</dbReference>
<dbReference type="Proteomes" id="UP000013827">
    <property type="component" value="Unassembled WGS sequence"/>
</dbReference>
<name>A0A0D3IQX0_EMIH1</name>
<evidence type="ECO:0000256" key="6">
    <source>
        <dbReference type="ARBA" id="ARBA00022964"/>
    </source>
</evidence>
<dbReference type="GO" id="GO:0016020">
    <property type="term" value="C:membrane"/>
    <property type="evidence" value="ECO:0007669"/>
    <property type="project" value="UniProtKB-SubCell"/>
</dbReference>
<evidence type="ECO:0000313" key="13">
    <source>
        <dbReference type="EnsemblProtists" id="EOD13655"/>
    </source>
</evidence>
<feature type="domain" description="Fe2OG dioxygenase" evidence="11">
    <location>
        <begin position="300"/>
        <end position="405"/>
    </location>
</feature>
<dbReference type="Pfam" id="PF13640">
    <property type="entry name" value="2OG-FeII_Oxy_3"/>
    <property type="match status" value="1"/>
</dbReference>
<dbReference type="InterPro" id="IPR005123">
    <property type="entry name" value="Oxoglu/Fe-dep_dioxygenase_dom"/>
</dbReference>
<evidence type="ECO:0000259" key="11">
    <source>
        <dbReference type="PROSITE" id="PS51471"/>
    </source>
</evidence>
<dbReference type="EnsemblProtists" id="EOD13655">
    <property type="protein sequence ID" value="EOD13655"/>
    <property type="gene ID" value="EMIHUDRAFT_119786"/>
</dbReference>
<protein>
    <recommendedName>
        <fullName evidence="15">Fe2OG dioxygenase domain-containing protein</fullName>
    </recommendedName>
</protein>
<dbReference type="RefSeq" id="XP_005766084.1">
    <property type="nucleotide sequence ID" value="XM_005766027.1"/>
</dbReference>
<proteinExistence type="predicted"/>
<evidence type="ECO:0000256" key="7">
    <source>
        <dbReference type="ARBA" id="ARBA00022989"/>
    </source>
</evidence>
<comment type="subcellular location">
    <subcellularLocation>
        <location evidence="3">Endomembrane system</location>
    </subcellularLocation>
    <subcellularLocation>
        <location evidence="2">Membrane</location>
        <topology evidence="2">Single-pass membrane protein</topology>
    </subcellularLocation>
</comment>
<dbReference type="KEGG" id="ehx:EMIHUDRAFT_119786"/>
<dbReference type="GO" id="GO:0005506">
    <property type="term" value="F:iron ion binding"/>
    <property type="evidence" value="ECO:0007669"/>
    <property type="project" value="InterPro"/>
</dbReference>
<evidence type="ECO:0000256" key="10">
    <source>
        <dbReference type="ARBA" id="ARBA00023136"/>
    </source>
</evidence>
<dbReference type="GeneID" id="17259800"/>
<dbReference type="InterPro" id="IPR045054">
    <property type="entry name" value="P4HA-like"/>
</dbReference>
<dbReference type="HOGENOM" id="CLU_648011_0_0_1"/>
<keyword evidence="10" id="KW-0472">Membrane</keyword>
<dbReference type="SMART" id="SM00702">
    <property type="entry name" value="P4Hc"/>
    <property type="match status" value="1"/>
</dbReference>
<evidence type="ECO:0000259" key="12">
    <source>
        <dbReference type="PROSITE" id="PS51670"/>
    </source>
</evidence>